<name>A0A183A3V5_9TREM</name>
<proteinExistence type="predicted"/>
<gene>
    <name evidence="1" type="ORF">ECPE_LOCUS1640</name>
</gene>
<dbReference type="EMBL" id="UZAN01012220">
    <property type="protein sequence ID" value="VDP43037.1"/>
    <property type="molecule type" value="Genomic_DNA"/>
</dbReference>
<organism evidence="3">
    <name type="scientific">Echinostoma caproni</name>
    <dbReference type="NCBI Taxonomy" id="27848"/>
    <lineage>
        <taxon>Eukaryota</taxon>
        <taxon>Metazoa</taxon>
        <taxon>Spiralia</taxon>
        <taxon>Lophotrochozoa</taxon>
        <taxon>Platyhelminthes</taxon>
        <taxon>Trematoda</taxon>
        <taxon>Digenea</taxon>
        <taxon>Plagiorchiida</taxon>
        <taxon>Echinostomata</taxon>
        <taxon>Echinostomatoidea</taxon>
        <taxon>Echinostomatidae</taxon>
        <taxon>Echinostoma</taxon>
    </lineage>
</organism>
<reference evidence="1 2" key="2">
    <citation type="submission" date="2018-11" db="EMBL/GenBank/DDBJ databases">
        <authorList>
            <consortium name="Pathogen Informatics"/>
        </authorList>
    </citation>
    <scope>NUCLEOTIDE SEQUENCE [LARGE SCALE GENOMIC DNA]</scope>
    <source>
        <strain evidence="1 2">Egypt</strain>
    </source>
</reference>
<dbReference type="AlphaFoldDB" id="A0A183A3V5"/>
<sequence>MPAIAYTLISTMAHADDTVVFERMVNICYEALDEFLEEIRESKPVMCTFFYVYALRNIDCPAFFGIRTVEKEYRLMKRCLVHNHDFHVGQRGLCISNRRLSGEQVEEVCILMDTFRSTRELSVFATHNFKRLLTMADIRSIRRRRSHSDSRGIWEPEAKEAEN</sequence>
<dbReference type="OrthoDB" id="9628807at2759"/>
<evidence type="ECO:0000313" key="3">
    <source>
        <dbReference type="WBParaSite" id="ECPE_0000164001-mRNA-1"/>
    </source>
</evidence>
<dbReference type="Proteomes" id="UP000272942">
    <property type="component" value="Unassembled WGS sequence"/>
</dbReference>
<reference evidence="3" key="1">
    <citation type="submission" date="2016-06" db="UniProtKB">
        <authorList>
            <consortium name="WormBaseParasite"/>
        </authorList>
    </citation>
    <scope>IDENTIFICATION</scope>
</reference>
<keyword evidence="2" id="KW-1185">Reference proteome</keyword>
<evidence type="ECO:0000313" key="1">
    <source>
        <dbReference type="EMBL" id="VDP43037.1"/>
    </source>
</evidence>
<evidence type="ECO:0000313" key="2">
    <source>
        <dbReference type="Proteomes" id="UP000272942"/>
    </source>
</evidence>
<dbReference type="WBParaSite" id="ECPE_0000164001-mRNA-1">
    <property type="protein sequence ID" value="ECPE_0000164001-mRNA-1"/>
    <property type="gene ID" value="ECPE_0000164001"/>
</dbReference>
<accession>A0A183A3V5</accession>
<protein>
    <submittedName>
        <fullName evidence="3">ORF4</fullName>
    </submittedName>
</protein>